<dbReference type="EMBL" id="BSER01000001">
    <property type="protein sequence ID" value="GLJ93970.1"/>
    <property type="molecule type" value="Genomic_DNA"/>
</dbReference>
<dbReference type="Proteomes" id="UP001142291">
    <property type="component" value="Unassembled WGS sequence"/>
</dbReference>
<dbReference type="Gene3D" id="3.30.370.10">
    <property type="entry name" value="Barstar-like"/>
    <property type="match status" value="1"/>
</dbReference>
<evidence type="ECO:0000256" key="1">
    <source>
        <dbReference type="ARBA" id="ARBA00006845"/>
    </source>
</evidence>
<dbReference type="AlphaFoldDB" id="A0A9W6HJS7"/>
<keyword evidence="4" id="KW-1185">Reference proteome</keyword>
<dbReference type="InterPro" id="IPR035905">
    <property type="entry name" value="Barstar-like_sf"/>
</dbReference>
<evidence type="ECO:0000313" key="3">
    <source>
        <dbReference type="EMBL" id="GLJ93970.1"/>
    </source>
</evidence>
<dbReference type="InterPro" id="IPR000468">
    <property type="entry name" value="Barstar"/>
</dbReference>
<comment type="similarity">
    <text evidence="1">Belongs to the barstar family.</text>
</comment>
<comment type="caution">
    <text evidence="3">The sequence shown here is derived from an EMBL/GenBank/DDBJ whole genome shotgun (WGS) entry which is preliminary data.</text>
</comment>
<evidence type="ECO:0000313" key="4">
    <source>
        <dbReference type="Proteomes" id="UP001142291"/>
    </source>
</evidence>
<accession>A0A9W6HJS7</accession>
<reference evidence="3" key="1">
    <citation type="journal article" date="2014" name="Int. J. Syst. Evol. Microbiol.">
        <title>Complete genome sequence of Corynebacterium casei LMG S-19264T (=DSM 44701T), isolated from a smear-ripened cheese.</title>
        <authorList>
            <consortium name="US DOE Joint Genome Institute (JGI-PGF)"/>
            <person name="Walter F."/>
            <person name="Albersmeier A."/>
            <person name="Kalinowski J."/>
            <person name="Ruckert C."/>
        </authorList>
    </citation>
    <scope>NUCLEOTIDE SEQUENCE</scope>
    <source>
        <strain evidence="3">VKM Ac-1940</strain>
    </source>
</reference>
<gene>
    <name evidence="3" type="ORF">GCM10017591_00310</name>
</gene>
<proteinExistence type="inferred from homology"/>
<dbReference type="SUPFAM" id="SSF52038">
    <property type="entry name" value="Barstar-related"/>
    <property type="match status" value="1"/>
</dbReference>
<reference evidence="3" key="2">
    <citation type="submission" date="2023-01" db="EMBL/GenBank/DDBJ databases">
        <authorList>
            <person name="Sun Q."/>
            <person name="Evtushenko L."/>
        </authorList>
    </citation>
    <scope>NUCLEOTIDE SEQUENCE</scope>
    <source>
        <strain evidence="3">VKM Ac-1940</strain>
    </source>
</reference>
<feature type="domain" description="Barstar (barnase inhibitor)" evidence="2">
    <location>
        <begin position="13"/>
        <end position="84"/>
    </location>
</feature>
<organism evidence="3 4">
    <name type="scientific">Microbacterium dextranolyticum</name>
    <dbReference type="NCBI Taxonomy" id="36806"/>
    <lineage>
        <taxon>Bacteria</taxon>
        <taxon>Bacillati</taxon>
        <taxon>Actinomycetota</taxon>
        <taxon>Actinomycetes</taxon>
        <taxon>Micrococcales</taxon>
        <taxon>Microbacteriaceae</taxon>
        <taxon>Microbacterium</taxon>
    </lineage>
</organism>
<evidence type="ECO:0000259" key="2">
    <source>
        <dbReference type="Pfam" id="PF01337"/>
    </source>
</evidence>
<name>A0A9W6HJS7_9MICO</name>
<dbReference type="Pfam" id="PF01337">
    <property type="entry name" value="Barstar"/>
    <property type="match status" value="1"/>
</dbReference>
<protein>
    <recommendedName>
        <fullName evidence="2">Barstar (barnase inhibitor) domain-containing protein</fullName>
    </recommendedName>
</protein>
<sequence>MTYARAVVESARFELDGRRVTGIASFYDELNRALMPNEEWTLGASLDALDDLLYGGIGELAEVTSPIIVMRHHERVREALGVAATRAYYLQKLSHPEVFHVERFRRQLAELDAGRGPTYFDTVCEVFAGHPNVRLVLD</sequence>